<evidence type="ECO:0000256" key="1">
    <source>
        <dbReference type="ARBA" id="ARBA00002901"/>
    </source>
</evidence>
<dbReference type="PANTHER" id="PTHR10192:SF5">
    <property type="entry name" value="GEPHYRIN"/>
    <property type="match status" value="1"/>
</dbReference>
<comment type="caution">
    <text evidence="9">The sequence shown here is derived from an EMBL/GenBank/DDBJ whole genome shotgun (WGS) entry which is preliminary data.</text>
</comment>
<dbReference type="Pfam" id="PF00994">
    <property type="entry name" value="MoCF_biosynth"/>
    <property type="match status" value="1"/>
</dbReference>
<accession>A0A3M8K6T7</accession>
<dbReference type="OrthoDB" id="9804758at2"/>
<evidence type="ECO:0000256" key="4">
    <source>
        <dbReference type="ARBA" id="ARBA00022505"/>
    </source>
</evidence>
<dbReference type="InterPro" id="IPR038987">
    <property type="entry name" value="MoeA-like"/>
</dbReference>
<dbReference type="Gene3D" id="3.40.980.10">
    <property type="entry name" value="MoaB/Mog-like domain"/>
    <property type="match status" value="1"/>
</dbReference>
<dbReference type="UniPathway" id="UPA00344"/>
<dbReference type="EMBL" id="PTJO01000006">
    <property type="protein sequence ID" value="RNE48228.1"/>
    <property type="molecule type" value="Genomic_DNA"/>
</dbReference>
<dbReference type="SUPFAM" id="SSF53218">
    <property type="entry name" value="Molybdenum cofactor biosynthesis proteins"/>
    <property type="match status" value="1"/>
</dbReference>
<evidence type="ECO:0000313" key="10">
    <source>
        <dbReference type="Proteomes" id="UP000266975"/>
    </source>
</evidence>
<dbReference type="Proteomes" id="UP000266975">
    <property type="component" value="Unassembled WGS sequence"/>
</dbReference>
<keyword evidence="7" id="KW-0460">Magnesium</keyword>
<comment type="cofactor">
    <cofactor evidence="7">
        <name>Mg(2+)</name>
        <dbReference type="ChEBI" id="CHEBI:18420"/>
    </cofactor>
</comment>
<proteinExistence type="inferred from homology"/>
<comment type="function">
    <text evidence="1 7">Catalyzes the insertion of molybdate into adenylated molybdopterin with the concomitant release of AMP.</text>
</comment>
<dbReference type="InterPro" id="IPR036135">
    <property type="entry name" value="MoeA_linker/N_sf"/>
</dbReference>
<sequence length="392" mass="40512">MRTPEEHFTAVRAALDPQGTVIVPLADARSRVLAASLIAEHPSPRFDNSQMDGYALSASHLRRAPASFPVGRTLAAGDDPELLYPAGIGEEVVPIMTGAKVPRETLAIVPVEDCRPAHFPEPGAMIDVPAVKLGQFIRRAGSDIPAGATLLSAGALLSPVAIAVLAGQNLTEVTVHERAKVVICTGGAEINDSGNAASTPDTNAPMLAALCAQAGIEVAAHVHTNDDPARLDTDLAEAVAVHSPTAIITSGGISAGKYEVVRQLLSDHGWFGHVDQQPGGPQGISHFHGVPVISLPGNPVSTLVSFRLFIAPTLGHAPAPMNARLTADAPGLPDREQFLRGRAETDKQGQRHAVPVGGAGSHLLVQALAADCLIHIPAGGLPAGDTVTTYPL</sequence>
<evidence type="ECO:0000259" key="8">
    <source>
        <dbReference type="SMART" id="SM00852"/>
    </source>
</evidence>
<evidence type="ECO:0000256" key="7">
    <source>
        <dbReference type="RuleBase" id="RU365090"/>
    </source>
</evidence>
<comment type="similarity">
    <text evidence="3 7">Belongs to the MoeA family.</text>
</comment>
<evidence type="ECO:0000256" key="6">
    <source>
        <dbReference type="ARBA" id="ARBA00047317"/>
    </source>
</evidence>
<dbReference type="RefSeq" id="WP_123048803.1">
    <property type="nucleotide sequence ID" value="NZ_PTJO01000006.1"/>
</dbReference>
<dbReference type="GO" id="GO:0061599">
    <property type="term" value="F:molybdopterin molybdotransferase activity"/>
    <property type="evidence" value="ECO:0007669"/>
    <property type="project" value="UniProtKB-UniRule"/>
</dbReference>
<dbReference type="SUPFAM" id="SSF63882">
    <property type="entry name" value="MoeA N-terminal region -like"/>
    <property type="match status" value="1"/>
</dbReference>
<comment type="pathway">
    <text evidence="2 7">Cofactor biosynthesis; molybdopterin biosynthesis.</text>
</comment>
<dbReference type="SMART" id="SM00852">
    <property type="entry name" value="MoCF_biosynth"/>
    <property type="match status" value="1"/>
</dbReference>
<keyword evidence="4 7" id="KW-0500">Molybdenum</keyword>
<keyword evidence="7 9" id="KW-0808">Transferase</keyword>
<gene>
    <name evidence="9" type="ORF">C5L39_10230</name>
</gene>
<dbReference type="InterPro" id="IPR036688">
    <property type="entry name" value="MoeA_C_domain_IV_sf"/>
</dbReference>
<organism evidence="9 10">
    <name type="scientific">Corynebacterium alimapuense</name>
    <dbReference type="NCBI Taxonomy" id="1576874"/>
    <lineage>
        <taxon>Bacteria</taxon>
        <taxon>Bacillati</taxon>
        <taxon>Actinomycetota</taxon>
        <taxon>Actinomycetes</taxon>
        <taxon>Mycobacteriales</taxon>
        <taxon>Corynebacteriaceae</taxon>
        <taxon>Corynebacterium</taxon>
    </lineage>
</organism>
<evidence type="ECO:0000256" key="3">
    <source>
        <dbReference type="ARBA" id="ARBA00010763"/>
    </source>
</evidence>
<dbReference type="Pfam" id="PF03453">
    <property type="entry name" value="MoeA_N"/>
    <property type="match status" value="1"/>
</dbReference>
<evidence type="ECO:0000256" key="2">
    <source>
        <dbReference type="ARBA" id="ARBA00005046"/>
    </source>
</evidence>
<feature type="domain" description="MoaB/Mog" evidence="8">
    <location>
        <begin position="182"/>
        <end position="317"/>
    </location>
</feature>
<dbReference type="Pfam" id="PF03454">
    <property type="entry name" value="MoeA_C"/>
    <property type="match status" value="1"/>
</dbReference>
<dbReference type="EC" id="2.10.1.1" evidence="7"/>
<dbReference type="GO" id="GO:0005829">
    <property type="term" value="C:cytosol"/>
    <property type="evidence" value="ECO:0007669"/>
    <property type="project" value="TreeGrafter"/>
</dbReference>
<evidence type="ECO:0000313" key="9">
    <source>
        <dbReference type="EMBL" id="RNE48228.1"/>
    </source>
</evidence>
<keyword evidence="5 7" id="KW-0501">Molybdenum cofactor biosynthesis</keyword>
<dbReference type="Gene3D" id="3.90.105.10">
    <property type="entry name" value="Molybdopterin biosynthesis moea protein, domain 2"/>
    <property type="match status" value="1"/>
</dbReference>
<dbReference type="InterPro" id="IPR005111">
    <property type="entry name" value="MoeA_C_domain_IV"/>
</dbReference>
<dbReference type="AlphaFoldDB" id="A0A3M8K6T7"/>
<comment type="catalytic activity">
    <reaction evidence="6">
        <text>adenylyl-molybdopterin + molybdate = Mo-molybdopterin + AMP + H(+)</text>
        <dbReference type="Rhea" id="RHEA:35047"/>
        <dbReference type="ChEBI" id="CHEBI:15378"/>
        <dbReference type="ChEBI" id="CHEBI:36264"/>
        <dbReference type="ChEBI" id="CHEBI:62727"/>
        <dbReference type="ChEBI" id="CHEBI:71302"/>
        <dbReference type="ChEBI" id="CHEBI:456215"/>
        <dbReference type="EC" id="2.10.1.1"/>
    </reaction>
</comment>
<name>A0A3M8K6T7_9CORY</name>
<dbReference type="InterPro" id="IPR001453">
    <property type="entry name" value="MoaB/Mog_dom"/>
</dbReference>
<dbReference type="CDD" id="cd00887">
    <property type="entry name" value="MoeA"/>
    <property type="match status" value="1"/>
</dbReference>
<dbReference type="InterPro" id="IPR036425">
    <property type="entry name" value="MoaB/Mog-like_dom_sf"/>
</dbReference>
<dbReference type="Gene3D" id="2.40.340.10">
    <property type="entry name" value="MoeA, C-terminal, domain IV"/>
    <property type="match status" value="1"/>
</dbReference>
<evidence type="ECO:0000256" key="5">
    <source>
        <dbReference type="ARBA" id="ARBA00023150"/>
    </source>
</evidence>
<keyword evidence="10" id="KW-1185">Reference proteome</keyword>
<dbReference type="GO" id="GO:0046872">
    <property type="term" value="F:metal ion binding"/>
    <property type="evidence" value="ECO:0007669"/>
    <property type="project" value="UniProtKB-UniRule"/>
</dbReference>
<dbReference type="GO" id="GO:0006777">
    <property type="term" value="P:Mo-molybdopterin cofactor biosynthetic process"/>
    <property type="evidence" value="ECO:0007669"/>
    <property type="project" value="UniProtKB-UniRule"/>
</dbReference>
<reference evidence="9 10" key="1">
    <citation type="submission" date="2018-02" db="EMBL/GenBank/DDBJ databases">
        <title>Corynebacterium alimpuense sp. nov., a marine obligate actinomycete isolated from sediments of Valparaiso bay, Chile.</title>
        <authorList>
            <person name="Claverias F."/>
            <person name="Gonzales-Siles L."/>
            <person name="Salva-Serra F."/>
            <person name="Inganaes E."/>
            <person name="Molin K."/>
            <person name="Cumsille A."/>
            <person name="Undabarrena A."/>
            <person name="Couve E."/>
            <person name="Moore E.R.B."/>
            <person name="Gomila M."/>
            <person name="Camara B."/>
        </authorList>
    </citation>
    <scope>NUCLEOTIDE SEQUENCE [LARGE SCALE GENOMIC DNA]</scope>
    <source>
        <strain evidence="9 10">CCUG 69366</strain>
    </source>
</reference>
<keyword evidence="7" id="KW-0479">Metal-binding</keyword>
<dbReference type="Gene3D" id="2.170.190.11">
    <property type="entry name" value="Molybdopterin biosynthesis moea protein, domain 3"/>
    <property type="match status" value="1"/>
</dbReference>
<protein>
    <recommendedName>
        <fullName evidence="7">Molybdopterin molybdenumtransferase</fullName>
        <ecNumber evidence="7">2.10.1.1</ecNumber>
    </recommendedName>
</protein>
<dbReference type="PANTHER" id="PTHR10192">
    <property type="entry name" value="MOLYBDOPTERIN BIOSYNTHESIS PROTEIN"/>
    <property type="match status" value="1"/>
</dbReference>
<dbReference type="SUPFAM" id="SSF63867">
    <property type="entry name" value="MoeA C-terminal domain-like"/>
    <property type="match status" value="1"/>
</dbReference>
<dbReference type="InterPro" id="IPR005110">
    <property type="entry name" value="MoeA_linker/N"/>
</dbReference>